<gene>
    <name evidence="2" type="ORF">K6T79_13945</name>
</gene>
<name>A0ABU5XIN1_9MYCO</name>
<evidence type="ECO:0000313" key="2">
    <source>
        <dbReference type="EMBL" id="MEB3022146.1"/>
    </source>
</evidence>
<dbReference type="Pfam" id="PF00561">
    <property type="entry name" value="Abhydrolase_1"/>
    <property type="match status" value="1"/>
</dbReference>
<dbReference type="SUPFAM" id="SSF53474">
    <property type="entry name" value="alpha/beta-Hydrolases"/>
    <property type="match status" value="1"/>
</dbReference>
<proteinExistence type="predicted"/>
<dbReference type="PANTHER" id="PTHR43798:SF33">
    <property type="entry name" value="HYDROLASE, PUTATIVE (AFU_ORTHOLOGUE AFUA_2G14860)-RELATED"/>
    <property type="match status" value="1"/>
</dbReference>
<dbReference type="InterPro" id="IPR050266">
    <property type="entry name" value="AB_hydrolase_sf"/>
</dbReference>
<comment type="caution">
    <text evidence="2">The sequence shown here is derived from an EMBL/GenBank/DDBJ whole genome shotgun (WGS) entry which is preliminary data.</text>
</comment>
<dbReference type="EMBL" id="JAYJJR010000008">
    <property type="protein sequence ID" value="MEB3022146.1"/>
    <property type="molecule type" value="Genomic_DNA"/>
</dbReference>
<keyword evidence="3" id="KW-1185">Reference proteome</keyword>
<organism evidence="2 3">
    <name type="scientific">[Mycobacterium] crassicus</name>
    <dbReference type="NCBI Taxonomy" id="2872309"/>
    <lineage>
        <taxon>Bacteria</taxon>
        <taxon>Bacillati</taxon>
        <taxon>Actinomycetota</taxon>
        <taxon>Actinomycetes</taxon>
        <taxon>Mycobacteriales</taxon>
        <taxon>Mycobacteriaceae</taxon>
        <taxon>Mycolicibacter</taxon>
    </lineage>
</organism>
<sequence length="305" mass="32725">MELPVSESPMCDGVRYETFDVPVVGGNLRVGSWGDGGPVILAAHGITGNHLHFGELAKQLQPNFTVVAPDLRGRGRSSDIAGPFSMADHADDLVAVLDFFGVEQATVIGHSMGAFAAVVCAERHPGRVQSLVLIDGGIPLDLGAIAGLPTEQLLANLIGPAIDRLHRTFESLAAYLDYWRQHPAFTDTWDTRIEEILAYDLGGRPPTLRSTVRAEAVIADAESELDSEAFDRALAQLAVPAILFRAERGILNQAPPLYSDSAVAAWAEAVPKLRSVTISATNHYTILLTERGAKAVSDGLQQFLR</sequence>
<dbReference type="RefSeq" id="WP_225405276.1">
    <property type="nucleotide sequence ID" value="NZ_JAYJJR010000008.1"/>
</dbReference>
<dbReference type="PANTHER" id="PTHR43798">
    <property type="entry name" value="MONOACYLGLYCEROL LIPASE"/>
    <property type="match status" value="1"/>
</dbReference>
<dbReference type="InterPro" id="IPR000073">
    <property type="entry name" value="AB_hydrolase_1"/>
</dbReference>
<accession>A0ABU5XIN1</accession>
<evidence type="ECO:0000313" key="3">
    <source>
        <dbReference type="Proteomes" id="UP001299596"/>
    </source>
</evidence>
<dbReference type="Proteomes" id="UP001299596">
    <property type="component" value="Unassembled WGS sequence"/>
</dbReference>
<feature type="domain" description="AB hydrolase-1" evidence="1">
    <location>
        <begin position="38"/>
        <end position="179"/>
    </location>
</feature>
<dbReference type="GO" id="GO:0016787">
    <property type="term" value="F:hydrolase activity"/>
    <property type="evidence" value="ECO:0007669"/>
    <property type="project" value="UniProtKB-KW"/>
</dbReference>
<dbReference type="InterPro" id="IPR029058">
    <property type="entry name" value="AB_hydrolase_fold"/>
</dbReference>
<reference evidence="2 3" key="1">
    <citation type="submission" date="2023-12" db="EMBL/GenBank/DDBJ databases">
        <title>Description of new species of Mycobacterium terrae complex isolated from sewage at the Sao Paulo Zoological Park Foundation in Brazil.</title>
        <authorList>
            <person name="Romagnoli C.L."/>
            <person name="Conceicao E.C."/>
            <person name="Machado E."/>
            <person name="Barreto L.B.P.F."/>
            <person name="Sharma A."/>
            <person name="Silva N.M."/>
            <person name="Marques L.E."/>
            <person name="Juliana M.A."/>
            <person name="Lourenco M.C.S."/>
            <person name="Digiampietri L.A."/>
            <person name="Suffys P.N."/>
            <person name="Viana-Niero C."/>
        </authorList>
    </citation>
    <scope>NUCLEOTIDE SEQUENCE [LARGE SCALE GENOMIC DNA]</scope>
    <source>
        <strain evidence="2 3">MYC098</strain>
    </source>
</reference>
<dbReference type="PRINTS" id="PR00111">
    <property type="entry name" value="ABHYDROLASE"/>
</dbReference>
<protein>
    <submittedName>
        <fullName evidence="2">Alpha/beta hydrolase</fullName>
    </submittedName>
</protein>
<dbReference type="Gene3D" id="3.40.50.1820">
    <property type="entry name" value="alpha/beta hydrolase"/>
    <property type="match status" value="1"/>
</dbReference>
<keyword evidence="2" id="KW-0378">Hydrolase</keyword>
<evidence type="ECO:0000259" key="1">
    <source>
        <dbReference type="Pfam" id="PF00561"/>
    </source>
</evidence>